<proteinExistence type="predicted"/>
<organism evidence="1">
    <name type="scientific">marine sediment metagenome</name>
    <dbReference type="NCBI Taxonomy" id="412755"/>
    <lineage>
        <taxon>unclassified sequences</taxon>
        <taxon>metagenomes</taxon>
        <taxon>ecological metagenomes</taxon>
    </lineage>
</organism>
<reference evidence="1" key="1">
    <citation type="journal article" date="2014" name="Front. Microbiol.">
        <title>High frequency of phylogenetically diverse reductive dehalogenase-homologous genes in deep subseafloor sedimentary metagenomes.</title>
        <authorList>
            <person name="Kawai M."/>
            <person name="Futagami T."/>
            <person name="Toyoda A."/>
            <person name="Takaki Y."/>
            <person name="Nishi S."/>
            <person name="Hori S."/>
            <person name="Arai W."/>
            <person name="Tsubouchi T."/>
            <person name="Morono Y."/>
            <person name="Uchiyama I."/>
            <person name="Ito T."/>
            <person name="Fujiyama A."/>
            <person name="Inagaki F."/>
            <person name="Takami H."/>
        </authorList>
    </citation>
    <scope>NUCLEOTIDE SEQUENCE</scope>
    <source>
        <strain evidence="1">Expedition CK06-06</strain>
    </source>
</reference>
<evidence type="ECO:0000313" key="1">
    <source>
        <dbReference type="EMBL" id="GAH63547.1"/>
    </source>
</evidence>
<comment type="caution">
    <text evidence="1">The sequence shown here is derived from an EMBL/GenBank/DDBJ whole genome shotgun (WGS) entry which is preliminary data.</text>
</comment>
<dbReference type="EMBL" id="BARU01034414">
    <property type="protein sequence ID" value="GAH63547.1"/>
    <property type="molecule type" value="Genomic_DNA"/>
</dbReference>
<accession>X1H2B4</accession>
<gene>
    <name evidence="1" type="ORF">S03H2_54028</name>
</gene>
<dbReference type="AlphaFoldDB" id="X1H2B4"/>
<sequence>MEQEDLKKYQETVGKIKGILKYEADLRKVFGPRLDKVQGALGLMESQMNDLAEDKAIEASGEEKSRVKEVVNLFLSIAVNQPIVPIFRDLSRFYLLLVFNWNKELGKRPDIELSVSAAQRIVEGQMTMIDTINLLKTVSERLQKLIGYEPPAFELSRHYLQSLEEKGGEAK</sequence>
<name>X1H2B4_9ZZZZ</name>
<protein>
    <submittedName>
        <fullName evidence="1">Uncharacterized protein</fullName>
    </submittedName>
</protein>